<evidence type="ECO:0000313" key="9">
    <source>
        <dbReference type="Proteomes" id="UP000282106"/>
    </source>
</evidence>
<feature type="binding site" evidence="5">
    <location>
        <position position="227"/>
    </location>
    <ligand>
        <name>FAD</name>
        <dbReference type="ChEBI" id="CHEBI:57692"/>
    </ligand>
</feature>
<evidence type="ECO:0000256" key="5">
    <source>
        <dbReference type="PIRSR" id="PIRSR000137-2"/>
    </source>
</evidence>
<dbReference type="GO" id="GO:0050660">
    <property type="term" value="F:flavin adenine dinucleotide binding"/>
    <property type="evidence" value="ECO:0007669"/>
    <property type="project" value="InterPro"/>
</dbReference>
<comment type="caution">
    <text evidence="8">The sequence shown here is derived from an EMBL/GenBank/DDBJ whole genome shotgun (WGS) entry which is preliminary data.</text>
</comment>
<organism evidence="8 9">
    <name type="scientific">Stagnimonas aquatica</name>
    <dbReference type="NCBI Taxonomy" id="2689987"/>
    <lineage>
        <taxon>Bacteria</taxon>
        <taxon>Pseudomonadati</taxon>
        <taxon>Pseudomonadota</taxon>
        <taxon>Gammaproteobacteria</taxon>
        <taxon>Nevskiales</taxon>
        <taxon>Nevskiaceae</taxon>
        <taxon>Stagnimonas</taxon>
    </lineage>
</organism>
<dbReference type="EMBL" id="RJVO01000005">
    <property type="protein sequence ID" value="ROH89058.1"/>
    <property type="molecule type" value="Genomic_DNA"/>
</dbReference>
<evidence type="ECO:0000256" key="4">
    <source>
        <dbReference type="ARBA" id="ARBA00023002"/>
    </source>
</evidence>
<name>A0A3N0V9Q1_9GAMM</name>
<reference evidence="8 9" key="1">
    <citation type="submission" date="2018-10" db="EMBL/GenBank/DDBJ databases">
        <authorList>
            <person name="Chen W.-M."/>
        </authorList>
    </citation>
    <scope>NUCLEOTIDE SEQUENCE [LARGE SCALE GENOMIC DNA]</scope>
    <source>
        <strain evidence="8 9">THS-13</strain>
    </source>
</reference>
<comment type="cofactor">
    <cofactor evidence="5">
        <name>FAD</name>
        <dbReference type="ChEBI" id="CHEBI:57692"/>
    </cofactor>
</comment>
<gene>
    <name evidence="8" type="ORF">ED208_11640</name>
</gene>
<dbReference type="GO" id="GO:0016614">
    <property type="term" value="F:oxidoreductase activity, acting on CH-OH group of donors"/>
    <property type="evidence" value="ECO:0007669"/>
    <property type="project" value="InterPro"/>
</dbReference>
<keyword evidence="9" id="KW-1185">Reference proteome</keyword>
<feature type="binding site" evidence="5">
    <location>
        <position position="107"/>
    </location>
    <ligand>
        <name>FAD</name>
        <dbReference type="ChEBI" id="CHEBI:57692"/>
    </ligand>
</feature>
<dbReference type="InterPro" id="IPR012132">
    <property type="entry name" value="GMC_OxRdtase"/>
</dbReference>
<evidence type="ECO:0000259" key="7">
    <source>
        <dbReference type="Pfam" id="PF05199"/>
    </source>
</evidence>
<dbReference type="InterPro" id="IPR000172">
    <property type="entry name" value="GMC_OxRdtase_N"/>
</dbReference>
<dbReference type="SUPFAM" id="SSF51905">
    <property type="entry name" value="FAD/NAD(P)-binding domain"/>
    <property type="match status" value="1"/>
</dbReference>
<accession>A0A3N0V9Q1</accession>
<dbReference type="PIRSF" id="PIRSF000137">
    <property type="entry name" value="Alcohol_oxidase"/>
    <property type="match status" value="1"/>
</dbReference>
<feature type="domain" description="Glucose-methanol-choline oxidoreductase C-terminal" evidence="7">
    <location>
        <begin position="392"/>
        <end position="518"/>
    </location>
</feature>
<dbReference type="InterPro" id="IPR007867">
    <property type="entry name" value="GMC_OxRtase_C"/>
</dbReference>
<sequence>MAINDIYTDGIASGWDVRDASSFTAPTTLEADIVIVGTGAGGGTSAEILANAGFKVLLIEEGPLKTSASFKDMNEARAYAELYQEASGRTTSDGAITVLQGRAVGGTTTVNWTSSFRTPPETLRHWAEAHGVKGWSVDEAKPWFDERSERLGIAPWGVPPNANNAVLQKGCEKLGWEWHVIPRNVRGCWNSGYCGFGCPVNAKQSMLVASIPAALAKGATLVHHLSVRKLQFSGDRVTGLEAVALDANCIHPSGVSVRVRAKHVVLAGGAINNPALLLRSGAPDPHGRVGKRTCIHPVVFTYAQMPERIDGWYGAPQSVASDHFQWSGQFDFAPGFKMEVPPVYPALIAALFGRSGPELSQNIAQLPQFNVMLALTRDGFHEDSPGGEVRIDEAGNPLLDYEVSDYLFRGFKNALLRMAEAQFAGGASQVMAAHLDASWSPNWTEAKRQIENLAYKKFKLALGTAHIMGGCAMGEDARQSVVNSEGSHHQLQNLSIIDGSLFPTSIGANPQLSIYALAARNATRLAQRLKPAAV</sequence>
<comment type="similarity">
    <text evidence="1">Belongs to the GMC oxidoreductase family.</text>
</comment>
<evidence type="ECO:0000256" key="2">
    <source>
        <dbReference type="ARBA" id="ARBA00022630"/>
    </source>
</evidence>
<evidence type="ECO:0000256" key="3">
    <source>
        <dbReference type="ARBA" id="ARBA00022827"/>
    </source>
</evidence>
<dbReference type="PANTHER" id="PTHR46056">
    <property type="entry name" value="LONG-CHAIN-ALCOHOL OXIDASE"/>
    <property type="match status" value="1"/>
</dbReference>
<evidence type="ECO:0000313" key="8">
    <source>
        <dbReference type="EMBL" id="ROH89058.1"/>
    </source>
</evidence>
<feature type="binding site" evidence="5">
    <location>
        <position position="499"/>
    </location>
    <ligand>
        <name>FAD</name>
        <dbReference type="ChEBI" id="CHEBI:57692"/>
    </ligand>
</feature>
<dbReference type="PANTHER" id="PTHR46056:SF12">
    <property type="entry name" value="LONG-CHAIN-ALCOHOL OXIDASE"/>
    <property type="match status" value="1"/>
</dbReference>
<proteinExistence type="inferred from homology"/>
<keyword evidence="4" id="KW-0560">Oxidoreductase</keyword>
<keyword evidence="3 5" id="KW-0274">FAD</keyword>
<protein>
    <submittedName>
        <fullName evidence="8">FAD-binding protein</fullName>
    </submittedName>
</protein>
<dbReference type="Pfam" id="PF00732">
    <property type="entry name" value="GMC_oxred_N"/>
    <property type="match status" value="1"/>
</dbReference>
<feature type="domain" description="Glucose-methanol-choline oxidoreductase N-terminal" evidence="6">
    <location>
        <begin position="79"/>
        <end position="298"/>
    </location>
</feature>
<dbReference type="Gene3D" id="3.50.50.60">
    <property type="entry name" value="FAD/NAD(P)-binding domain"/>
    <property type="match status" value="2"/>
</dbReference>
<dbReference type="InterPro" id="IPR036188">
    <property type="entry name" value="FAD/NAD-bd_sf"/>
</dbReference>
<dbReference type="Proteomes" id="UP000282106">
    <property type="component" value="Unassembled WGS sequence"/>
</dbReference>
<dbReference type="AlphaFoldDB" id="A0A3N0V9Q1"/>
<feature type="binding site" evidence="5">
    <location>
        <begin position="510"/>
        <end position="511"/>
    </location>
    <ligand>
        <name>FAD</name>
        <dbReference type="ChEBI" id="CHEBI:57692"/>
    </ligand>
</feature>
<dbReference type="Pfam" id="PF05199">
    <property type="entry name" value="GMC_oxred_C"/>
    <property type="match status" value="1"/>
</dbReference>
<dbReference type="RefSeq" id="WP_123212080.1">
    <property type="nucleotide sequence ID" value="NZ_RJVO01000005.1"/>
</dbReference>
<evidence type="ECO:0000259" key="6">
    <source>
        <dbReference type="Pfam" id="PF00732"/>
    </source>
</evidence>
<keyword evidence="2" id="KW-0285">Flavoprotein</keyword>
<dbReference type="InParanoid" id="A0A3N0V9Q1"/>
<evidence type="ECO:0000256" key="1">
    <source>
        <dbReference type="ARBA" id="ARBA00010790"/>
    </source>
</evidence>